<name>A0A1T4PDF0_9ENTE</name>
<dbReference type="SUPFAM" id="SSF47413">
    <property type="entry name" value="lambda repressor-like DNA-binding domains"/>
    <property type="match status" value="1"/>
</dbReference>
<dbReference type="CDD" id="cd00093">
    <property type="entry name" value="HTH_XRE"/>
    <property type="match status" value="1"/>
</dbReference>
<dbReference type="InterPro" id="IPR001387">
    <property type="entry name" value="Cro/C1-type_HTH"/>
</dbReference>
<dbReference type="OrthoDB" id="9812495at2"/>
<proteinExistence type="predicted"/>
<dbReference type="Pfam" id="PF12844">
    <property type="entry name" value="HTH_19"/>
    <property type="match status" value="1"/>
</dbReference>
<dbReference type="STRING" id="263852.SAMN02745116_01755"/>
<evidence type="ECO:0000259" key="1">
    <source>
        <dbReference type="PROSITE" id="PS50943"/>
    </source>
</evidence>
<evidence type="ECO:0000313" key="3">
    <source>
        <dbReference type="Proteomes" id="UP000190328"/>
    </source>
</evidence>
<dbReference type="EMBL" id="FUXI01000020">
    <property type="protein sequence ID" value="SJZ89236.1"/>
    <property type="molecule type" value="Genomic_DNA"/>
</dbReference>
<dbReference type="Proteomes" id="UP000190328">
    <property type="component" value="Unassembled WGS sequence"/>
</dbReference>
<dbReference type="SMART" id="SM00530">
    <property type="entry name" value="HTH_XRE"/>
    <property type="match status" value="1"/>
</dbReference>
<gene>
    <name evidence="2" type="ORF">SAMN02745116_01755</name>
</gene>
<protein>
    <submittedName>
        <fullName evidence="2">Helix-turn-helix domain-containing protein</fullName>
    </submittedName>
</protein>
<feature type="domain" description="HTH cro/C1-type" evidence="1">
    <location>
        <begin position="4"/>
        <end position="59"/>
    </location>
</feature>
<accession>A0A1T4PDF0</accession>
<evidence type="ECO:0000313" key="2">
    <source>
        <dbReference type="EMBL" id="SJZ89236.1"/>
    </source>
</evidence>
<dbReference type="AlphaFoldDB" id="A0A1T4PDF0"/>
<keyword evidence="3" id="KW-1185">Reference proteome</keyword>
<dbReference type="Gene3D" id="1.10.260.40">
    <property type="entry name" value="lambda repressor-like DNA-binding domains"/>
    <property type="match status" value="1"/>
</dbReference>
<dbReference type="GO" id="GO:0003677">
    <property type="term" value="F:DNA binding"/>
    <property type="evidence" value="ECO:0007669"/>
    <property type="project" value="InterPro"/>
</dbReference>
<dbReference type="PROSITE" id="PS50943">
    <property type="entry name" value="HTH_CROC1"/>
    <property type="match status" value="1"/>
</dbReference>
<reference evidence="2 3" key="1">
    <citation type="submission" date="2017-02" db="EMBL/GenBank/DDBJ databases">
        <authorList>
            <person name="Peterson S.W."/>
        </authorList>
    </citation>
    <scope>NUCLEOTIDE SEQUENCE [LARGE SCALE GENOMIC DNA]</scope>
    <source>
        <strain evidence="2 3">ATCC BAA-1030</strain>
    </source>
</reference>
<sequence>MAYLKQFRKEKKLSQQEMAEILSISVSHYSKLEGGFVFPSFHLIKKIKEKFHDFNTNNLFKRDKFIYSKKPPHGD</sequence>
<dbReference type="InterPro" id="IPR010982">
    <property type="entry name" value="Lambda_DNA-bd_dom_sf"/>
</dbReference>
<organism evidence="2 3">
    <name type="scientific">Pilibacter termitis</name>
    <dbReference type="NCBI Taxonomy" id="263852"/>
    <lineage>
        <taxon>Bacteria</taxon>
        <taxon>Bacillati</taxon>
        <taxon>Bacillota</taxon>
        <taxon>Bacilli</taxon>
        <taxon>Lactobacillales</taxon>
        <taxon>Enterococcaceae</taxon>
        <taxon>Pilibacter</taxon>
    </lineage>
</organism>